<dbReference type="InterPro" id="IPR052304">
    <property type="entry name" value="PTTG1IP"/>
</dbReference>
<proteinExistence type="predicted"/>
<dbReference type="Proteomes" id="UP000694569">
    <property type="component" value="Unplaced"/>
</dbReference>
<sequence>MDSMRRGICVVLCLLSYGATVMADTECSQMTNTTCEQCLKNVSCLWCNTDNNCMDYPVRKVLPPSSLCKLNNARWGVCWREFVFLSVYCRLLNVYVEAIAFLSCV</sequence>
<evidence type="ECO:0000313" key="8">
    <source>
        <dbReference type="Proteomes" id="UP000694569"/>
    </source>
</evidence>
<feature type="signal peptide" evidence="6">
    <location>
        <begin position="1"/>
        <end position="23"/>
    </location>
</feature>
<dbReference type="AlphaFoldDB" id="A0A8C5M4Q8"/>
<evidence type="ECO:0000256" key="5">
    <source>
        <dbReference type="ARBA" id="ARBA00023136"/>
    </source>
</evidence>
<dbReference type="GO" id="GO:0005634">
    <property type="term" value="C:nucleus"/>
    <property type="evidence" value="ECO:0007669"/>
    <property type="project" value="TreeGrafter"/>
</dbReference>
<accession>A0A8C5M4Q8</accession>
<dbReference type="GO" id="GO:0016020">
    <property type="term" value="C:membrane"/>
    <property type="evidence" value="ECO:0007669"/>
    <property type="project" value="UniProtKB-SubCell"/>
</dbReference>
<dbReference type="Ensembl" id="ENSLLET00000009837.1">
    <property type="protein sequence ID" value="ENSLLEP00000009477.1"/>
    <property type="gene ID" value="ENSLLEG00000006035.1"/>
</dbReference>
<keyword evidence="4" id="KW-1133">Transmembrane helix</keyword>
<reference evidence="7" key="1">
    <citation type="submission" date="2025-08" db="UniProtKB">
        <authorList>
            <consortium name="Ensembl"/>
        </authorList>
    </citation>
    <scope>IDENTIFICATION</scope>
</reference>
<dbReference type="GO" id="GO:0006606">
    <property type="term" value="P:protein import into nucleus"/>
    <property type="evidence" value="ECO:0007669"/>
    <property type="project" value="TreeGrafter"/>
</dbReference>
<feature type="chain" id="PRO_5034044321" description="PSI domain-containing protein" evidence="6">
    <location>
        <begin position="24"/>
        <end position="105"/>
    </location>
</feature>
<organism evidence="7 8">
    <name type="scientific">Leptobrachium leishanense</name>
    <name type="common">Leishan spiny toad</name>
    <dbReference type="NCBI Taxonomy" id="445787"/>
    <lineage>
        <taxon>Eukaryota</taxon>
        <taxon>Metazoa</taxon>
        <taxon>Chordata</taxon>
        <taxon>Craniata</taxon>
        <taxon>Vertebrata</taxon>
        <taxon>Euteleostomi</taxon>
        <taxon>Amphibia</taxon>
        <taxon>Batrachia</taxon>
        <taxon>Anura</taxon>
        <taxon>Pelobatoidea</taxon>
        <taxon>Megophryidae</taxon>
        <taxon>Leptobrachium</taxon>
    </lineage>
</organism>
<dbReference type="OrthoDB" id="5829916at2759"/>
<keyword evidence="5" id="KW-0472">Membrane</keyword>
<keyword evidence="2" id="KW-0812">Transmembrane</keyword>
<evidence type="ECO:0008006" key="9">
    <source>
        <dbReference type="Google" id="ProtNLM"/>
    </source>
</evidence>
<dbReference type="PANTHER" id="PTHR15191:SF14">
    <property type="entry name" value="PITUITARY TUMOR-TRANSFORMING GENE 1 PROTEIN-INTERACTING PROTEIN"/>
    <property type="match status" value="1"/>
</dbReference>
<evidence type="ECO:0000313" key="7">
    <source>
        <dbReference type="Ensembl" id="ENSLLEP00000009477.1"/>
    </source>
</evidence>
<protein>
    <recommendedName>
        <fullName evidence="9">PSI domain-containing protein</fullName>
    </recommendedName>
</protein>
<keyword evidence="8" id="KW-1185">Reference proteome</keyword>
<dbReference type="GO" id="GO:0005737">
    <property type="term" value="C:cytoplasm"/>
    <property type="evidence" value="ECO:0007669"/>
    <property type="project" value="TreeGrafter"/>
</dbReference>
<reference evidence="7" key="2">
    <citation type="submission" date="2025-09" db="UniProtKB">
        <authorList>
            <consortium name="Ensembl"/>
        </authorList>
    </citation>
    <scope>IDENTIFICATION</scope>
</reference>
<evidence type="ECO:0000256" key="1">
    <source>
        <dbReference type="ARBA" id="ARBA00004479"/>
    </source>
</evidence>
<keyword evidence="3 6" id="KW-0732">Signal</keyword>
<dbReference type="PANTHER" id="PTHR15191">
    <property type="entry name" value="PROTEIN CBG20567"/>
    <property type="match status" value="1"/>
</dbReference>
<evidence type="ECO:0000256" key="2">
    <source>
        <dbReference type="ARBA" id="ARBA00022692"/>
    </source>
</evidence>
<evidence type="ECO:0000256" key="3">
    <source>
        <dbReference type="ARBA" id="ARBA00022729"/>
    </source>
</evidence>
<dbReference type="GeneTree" id="ENSGT00940000164984"/>
<evidence type="ECO:0000256" key="4">
    <source>
        <dbReference type="ARBA" id="ARBA00022989"/>
    </source>
</evidence>
<comment type="subcellular location">
    <subcellularLocation>
        <location evidence="1">Membrane</location>
        <topology evidence="1">Single-pass type I membrane protein</topology>
    </subcellularLocation>
</comment>
<evidence type="ECO:0000256" key="6">
    <source>
        <dbReference type="SAM" id="SignalP"/>
    </source>
</evidence>
<name>A0A8C5M4Q8_9ANUR</name>